<dbReference type="InterPro" id="IPR013088">
    <property type="entry name" value="Znf_NHR/GATA"/>
</dbReference>
<dbReference type="Pfam" id="PF03884">
    <property type="entry name" value="YacG"/>
    <property type="match status" value="1"/>
</dbReference>
<comment type="subunit">
    <text evidence="3">Interacts with GyrB.</text>
</comment>
<reference evidence="4" key="1">
    <citation type="submission" date="2020-05" db="EMBL/GenBank/DDBJ databases">
        <title>Nod-independent and nitrogen-fixing Bradyrhizobium aeschynomene sp. nov. isolated from nodules of Aeschynomene indica.</title>
        <authorList>
            <person name="Zhang Z."/>
        </authorList>
    </citation>
    <scope>NUCLEOTIDE SEQUENCE</scope>
    <source>
        <strain evidence="4">83012</strain>
    </source>
</reference>
<evidence type="ECO:0000313" key="4">
    <source>
        <dbReference type="EMBL" id="NPU65109.1"/>
    </source>
</evidence>
<organism evidence="4 5">
    <name type="scientific">Bradyrhizobium aeschynomenes</name>
    <dbReference type="NCBI Taxonomy" id="2734909"/>
    <lineage>
        <taxon>Bacteria</taxon>
        <taxon>Pseudomonadati</taxon>
        <taxon>Pseudomonadota</taxon>
        <taxon>Alphaproteobacteria</taxon>
        <taxon>Hyphomicrobiales</taxon>
        <taxon>Nitrobacteraceae</taxon>
        <taxon>Bradyrhizobium</taxon>
    </lineage>
</organism>
<evidence type="ECO:0000256" key="3">
    <source>
        <dbReference type="HAMAP-Rule" id="MF_00649"/>
    </source>
</evidence>
<comment type="caution">
    <text evidence="4">The sequence shown here is derived from an EMBL/GenBank/DDBJ whole genome shotgun (WGS) entry which is preliminary data.</text>
</comment>
<comment type="similarity">
    <text evidence="3">Belongs to the DNA gyrase inhibitor YacG family.</text>
</comment>
<dbReference type="EMBL" id="JABFDN010000002">
    <property type="protein sequence ID" value="NPU65109.1"/>
    <property type="molecule type" value="Genomic_DNA"/>
</dbReference>
<keyword evidence="1 3" id="KW-0479">Metal-binding</keyword>
<feature type="binding site" evidence="3">
    <location>
        <position position="20"/>
    </location>
    <ligand>
        <name>Zn(2+)</name>
        <dbReference type="ChEBI" id="CHEBI:29105"/>
    </ligand>
</feature>
<sequence>MSNESPTPPTAAPPKPAGRCPICRRPAAEAVRPFCSPRCRDVDLHRWLSGSYVIPATEGDEEDVE</sequence>
<proteinExistence type="inferred from homology"/>
<comment type="cofactor">
    <cofactor evidence="3">
        <name>Zn(2+)</name>
        <dbReference type="ChEBI" id="CHEBI:29105"/>
    </cofactor>
    <text evidence="3">Binds 1 zinc ion.</text>
</comment>
<dbReference type="PANTHER" id="PTHR36150">
    <property type="entry name" value="DNA GYRASE INHIBITOR YACG"/>
    <property type="match status" value="1"/>
</dbReference>
<dbReference type="HAMAP" id="MF_00649">
    <property type="entry name" value="DNA_gyrase_inhibitor_YacG"/>
    <property type="match status" value="1"/>
</dbReference>
<dbReference type="RefSeq" id="WP_172110185.1">
    <property type="nucleotide sequence ID" value="NZ_JABFDM010000009.1"/>
</dbReference>
<dbReference type="InterPro" id="IPR005584">
    <property type="entry name" value="DNA_gyrase_inhibitor_YacG"/>
</dbReference>
<evidence type="ECO:0000256" key="2">
    <source>
        <dbReference type="ARBA" id="ARBA00022833"/>
    </source>
</evidence>
<keyword evidence="2 3" id="KW-0862">Zinc</keyword>
<comment type="function">
    <text evidence="3">Inhibits all the catalytic activities of DNA gyrase by preventing its interaction with DNA. Acts by binding directly to the C-terminal domain of GyrB, which probably disrupts DNA binding by the gyrase.</text>
</comment>
<dbReference type="Proteomes" id="UP000886476">
    <property type="component" value="Unassembled WGS sequence"/>
</dbReference>
<evidence type="ECO:0000256" key="1">
    <source>
        <dbReference type="ARBA" id="ARBA00022723"/>
    </source>
</evidence>
<gene>
    <name evidence="3 4" type="primary">yacG</name>
    <name evidence="4" type="ORF">HL667_08900</name>
</gene>
<accession>A0ABX2CCW3</accession>
<feature type="binding site" evidence="3">
    <location>
        <position position="23"/>
    </location>
    <ligand>
        <name>Zn(2+)</name>
        <dbReference type="ChEBI" id="CHEBI:29105"/>
    </ligand>
</feature>
<dbReference type="NCBIfam" id="NF002362">
    <property type="entry name" value="PRK01343.1"/>
    <property type="match status" value="1"/>
</dbReference>
<keyword evidence="5" id="KW-1185">Reference proteome</keyword>
<name>A0ABX2CCW3_9BRAD</name>
<dbReference type="SUPFAM" id="SSF57716">
    <property type="entry name" value="Glucocorticoid receptor-like (DNA-binding domain)"/>
    <property type="match status" value="1"/>
</dbReference>
<protein>
    <recommendedName>
        <fullName evidence="3">DNA gyrase inhibitor YacG</fullName>
    </recommendedName>
</protein>
<evidence type="ECO:0000313" key="5">
    <source>
        <dbReference type="Proteomes" id="UP000886476"/>
    </source>
</evidence>
<dbReference type="Gene3D" id="3.30.50.10">
    <property type="entry name" value="Erythroid Transcription Factor GATA-1, subunit A"/>
    <property type="match status" value="1"/>
</dbReference>
<feature type="binding site" evidence="3">
    <location>
        <position position="39"/>
    </location>
    <ligand>
        <name>Zn(2+)</name>
        <dbReference type="ChEBI" id="CHEBI:29105"/>
    </ligand>
</feature>
<feature type="binding site" evidence="3">
    <location>
        <position position="35"/>
    </location>
    <ligand>
        <name>Zn(2+)</name>
        <dbReference type="ChEBI" id="CHEBI:29105"/>
    </ligand>
</feature>
<dbReference type="PANTHER" id="PTHR36150:SF1">
    <property type="entry name" value="DNA GYRASE INHIBITOR YACG"/>
    <property type="match status" value="1"/>
</dbReference>